<dbReference type="EMBL" id="DSFE01000086">
    <property type="protein sequence ID" value="HEU97989.1"/>
    <property type="molecule type" value="Genomic_DNA"/>
</dbReference>
<sequence length="103" mass="11759">MSGASSIERMSSFERSVKVPFNVRCSEGYIERDAVRFAIRLSAKELLEEYIKSSYITTFSCCDEAGELNIIVLKIAMKNIKNNFFIVYRTATLGYSIPIRRSI</sequence>
<evidence type="ECO:0000313" key="1">
    <source>
        <dbReference type="EMBL" id="HEU97989.1"/>
    </source>
</evidence>
<comment type="caution">
    <text evidence="1">The sequence shown here is derived from an EMBL/GenBank/DDBJ whole genome shotgun (WGS) entry which is preliminary data.</text>
</comment>
<proteinExistence type="predicted"/>
<reference evidence="1" key="1">
    <citation type="journal article" date="2020" name="mSystems">
        <title>Genome- and Community-Level Interaction Insights into Carbon Utilization and Element Cycling Functions of Hydrothermarchaeota in Hydrothermal Sediment.</title>
        <authorList>
            <person name="Zhou Z."/>
            <person name="Liu Y."/>
            <person name="Xu W."/>
            <person name="Pan J."/>
            <person name="Luo Z.H."/>
            <person name="Li M."/>
        </authorList>
    </citation>
    <scope>NUCLEOTIDE SEQUENCE [LARGE SCALE GENOMIC DNA]</scope>
    <source>
        <strain evidence="1">SpSt-1259</strain>
    </source>
</reference>
<gene>
    <name evidence="1" type="ORF">ENO36_03940</name>
</gene>
<name>A0A7C2ULM3_9CREN</name>
<protein>
    <submittedName>
        <fullName evidence="1">Uncharacterized protein</fullName>
    </submittedName>
</protein>
<accession>A0A7C2ULM3</accession>
<dbReference type="AlphaFoldDB" id="A0A7C2ULM3"/>
<dbReference type="Proteomes" id="UP000885664">
    <property type="component" value="Unassembled WGS sequence"/>
</dbReference>
<organism evidence="1">
    <name type="scientific">Fervidicoccus fontis</name>
    <dbReference type="NCBI Taxonomy" id="683846"/>
    <lineage>
        <taxon>Archaea</taxon>
        <taxon>Thermoproteota</taxon>
        <taxon>Thermoprotei</taxon>
        <taxon>Fervidicoccales</taxon>
        <taxon>Fervidicoccaceae</taxon>
        <taxon>Fervidicoccus</taxon>
    </lineage>
</organism>